<dbReference type="Proteomes" id="UP000009046">
    <property type="component" value="Unassembled WGS sequence"/>
</dbReference>
<dbReference type="InParanoid" id="E0VZV3"/>
<dbReference type="EnsemblMetazoa" id="PHUM538610-RA">
    <property type="protein sequence ID" value="PHUM538610-PA"/>
    <property type="gene ID" value="PHUM538610"/>
</dbReference>
<dbReference type="AlphaFoldDB" id="E0VZV3"/>
<sequence>MRSSLPKTVKNHEKPNAEIIQIRGPGNSITQFDRKGYVLTKKISDFEKASRKAIYQMRQLQCEGVVPLKKTKQFKFICSPGRIFVTALKLSLMNYEIESSGVEYYPKYVVGLKKKDQVTCEKFLRVMRQLPNIISINDNIQRDLT</sequence>
<evidence type="ECO:0000259" key="1">
    <source>
        <dbReference type="Pfam" id="PF01709"/>
    </source>
</evidence>
<gene>
    <name evidence="3" type="primary">8235464</name>
    <name evidence="2" type="ORF">Phum_PHUM538610</name>
</gene>
<dbReference type="CTD" id="8235464"/>
<dbReference type="HOGENOM" id="CLU_1789167_0_0_1"/>
<keyword evidence="4" id="KW-1185">Reference proteome</keyword>
<evidence type="ECO:0000313" key="4">
    <source>
        <dbReference type="Proteomes" id="UP000009046"/>
    </source>
</evidence>
<evidence type="ECO:0000313" key="2">
    <source>
        <dbReference type="EMBL" id="EEB18909.1"/>
    </source>
</evidence>
<accession>E0VZV3</accession>
<protein>
    <recommendedName>
        <fullName evidence="1">TACO1/YebC-like second and third domain-containing protein</fullName>
    </recommendedName>
</protein>
<dbReference type="KEGG" id="phu:Phum_PHUM538610"/>
<evidence type="ECO:0000313" key="3">
    <source>
        <dbReference type="EnsemblMetazoa" id="PHUM538610-PA"/>
    </source>
</evidence>
<proteinExistence type="predicted"/>
<reference evidence="2" key="1">
    <citation type="submission" date="2007-04" db="EMBL/GenBank/DDBJ databases">
        <title>Annotation of Pediculus humanus corporis strain USDA.</title>
        <authorList>
            <person name="Kirkness E."/>
            <person name="Hannick L."/>
            <person name="Hass B."/>
            <person name="Bruggner R."/>
            <person name="Lawson D."/>
            <person name="Bidwell S."/>
            <person name="Joardar V."/>
            <person name="Caler E."/>
            <person name="Walenz B."/>
            <person name="Inman J."/>
            <person name="Schobel S."/>
            <person name="Galinsky K."/>
            <person name="Amedeo P."/>
            <person name="Strausberg R."/>
        </authorList>
    </citation>
    <scope>NUCLEOTIDE SEQUENCE</scope>
    <source>
        <strain evidence="2">USDA</strain>
    </source>
</reference>
<name>E0VZV3_PEDHC</name>
<organism>
    <name type="scientific">Pediculus humanus subsp. corporis</name>
    <name type="common">Body louse</name>
    <dbReference type="NCBI Taxonomy" id="121224"/>
    <lineage>
        <taxon>Eukaryota</taxon>
        <taxon>Metazoa</taxon>
        <taxon>Ecdysozoa</taxon>
        <taxon>Arthropoda</taxon>
        <taxon>Hexapoda</taxon>
        <taxon>Insecta</taxon>
        <taxon>Pterygota</taxon>
        <taxon>Neoptera</taxon>
        <taxon>Paraneoptera</taxon>
        <taxon>Psocodea</taxon>
        <taxon>Troctomorpha</taxon>
        <taxon>Phthiraptera</taxon>
        <taxon>Anoplura</taxon>
        <taxon>Pediculidae</taxon>
        <taxon>Pediculus</taxon>
    </lineage>
</organism>
<dbReference type="Pfam" id="PF01709">
    <property type="entry name" value="Transcrip_reg"/>
    <property type="match status" value="1"/>
</dbReference>
<dbReference type="EMBL" id="DS235854">
    <property type="protein sequence ID" value="EEB18909.1"/>
    <property type="molecule type" value="Genomic_DNA"/>
</dbReference>
<dbReference type="EMBL" id="AAZO01006539">
    <property type="status" value="NOT_ANNOTATED_CDS"/>
    <property type="molecule type" value="Genomic_DNA"/>
</dbReference>
<dbReference type="GeneID" id="8235464"/>
<dbReference type="VEuPathDB" id="VectorBase:PHUM538610"/>
<dbReference type="InterPro" id="IPR029072">
    <property type="entry name" value="YebC-like"/>
</dbReference>
<feature type="domain" description="TACO1/YebC-like second and third" evidence="1">
    <location>
        <begin position="30"/>
        <end position="140"/>
    </location>
</feature>
<dbReference type="RefSeq" id="XP_002431647.1">
    <property type="nucleotide sequence ID" value="XM_002431602.1"/>
</dbReference>
<reference evidence="2" key="2">
    <citation type="submission" date="2007-04" db="EMBL/GenBank/DDBJ databases">
        <title>The genome of the human body louse.</title>
        <authorList>
            <consortium name="The Human Body Louse Genome Consortium"/>
            <person name="Kirkness E."/>
            <person name="Walenz B."/>
            <person name="Hass B."/>
            <person name="Bruggner R."/>
            <person name="Strausberg R."/>
        </authorList>
    </citation>
    <scope>NUCLEOTIDE SEQUENCE</scope>
    <source>
        <strain evidence="2">USDA</strain>
    </source>
</reference>
<dbReference type="InterPro" id="IPR048300">
    <property type="entry name" value="TACO1_YebC-like_2nd/3rd_dom"/>
</dbReference>
<reference evidence="3" key="3">
    <citation type="submission" date="2020-05" db="UniProtKB">
        <authorList>
            <consortium name="EnsemblMetazoa"/>
        </authorList>
    </citation>
    <scope>IDENTIFICATION</scope>
    <source>
        <strain evidence="3">USDA</strain>
    </source>
</reference>
<dbReference type="SUPFAM" id="SSF75625">
    <property type="entry name" value="YebC-like"/>
    <property type="match status" value="1"/>
</dbReference>